<feature type="domain" description="EamA" evidence="7">
    <location>
        <begin position="151"/>
        <end position="280"/>
    </location>
</feature>
<gene>
    <name evidence="8" type="ORF">J2X01_001699</name>
</gene>
<sequence length="298" mass="31402">MKAPLYLVLATLFWSGNFVVGRAAVTSMSPLDLTYWRWTFAAVPLLLLAHFVEKPDWRAVLSRWPALLLLSALGMGAYTLLLYAALGHTSAVNASLITAANPALIVVMAIVLLGEKATRLGWLGIGLGLLGVLLVLTRGELQRVLSLSINTGELIMIGAILVWGCYTIIARKLDIPAIAATAMQVVMASLTLTPFALALDVRLPQTPAEGWSLAYIVVFPSLGAYLFWNLALKTTPPGTAGNYLNLIAVFTAIITVALGTPLTSAQIAGGVLVIAGVLLTGMKVRAKRPVAAGSSLGS</sequence>
<feature type="transmembrane region" description="Helical" evidence="6">
    <location>
        <begin position="211"/>
        <end position="231"/>
    </location>
</feature>
<dbReference type="InterPro" id="IPR000620">
    <property type="entry name" value="EamA_dom"/>
</dbReference>
<dbReference type="RefSeq" id="WP_310055546.1">
    <property type="nucleotide sequence ID" value="NZ_JAVDVQ010000005.1"/>
</dbReference>
<feature type="domain" description="EamA" evidence="7">
    <location>
        <begin position="3"/>
        <end position="136"/>
    </location>
</feature>
<dbReference type="PANTHER" id="PTHR32322:SF2">
    <property type="entry name" value="EAMA DOMAIN-CONTAINING PROTEIN"/>
    <property type="match status" value="1"/>
</dbReference>
<evidence type="ECO:0000256" key="1">
    <source>
        <dbReference type="ARBA" id="ARBA00004141"/>
    </source>
</evidence>
<evidence type="ECO:0000259" key="7">
    <source>
        <dbReference type="Pfam" id="PF00892"/>
    </source>
</evidence>
<dbReference type="InterPro" id="IPR037185">
    <property type="entry name" value="EmrE-like"/>
</dbReference>
<dbReference type="Gene3D" id="1.10.3730.20">
    <property type="match status" value="1"/>
</dbReference>
<evidence type="ECO:0000313" key="9">
    <source>
        <dbReference type="Proteomes" id="UP001252243"/>
    </source>
</evidence>
<organism evidence="8 9">
    <name type="scientific">Arthrobacter ginsengisoli</name>
    <dbReference type="NCBI Taxonomy" id="1356565"/>
    <lineage>
        <taxon>Bacteria</taxon>
        <taxon>Bacillati</taxon>
        <taxon>Actinomycetota</taxon>
        <taxon>Actinomycetes</taxon>
        <taxon>Micrococcales</taxon>
        <taxon>Micrococcaceae</taxon>
        <taxon>Arthrobacter</taxon>
    </lineage>
</organism>
<comment type="similarity">
    <text evidence="2">Belongs to the EamA transporter family.</text>
</comment>
<dbReference type="Pfam" id="PF00892">
    <property type="entry name" value="EamA"/>
    <property type="match status" value="2"/>
</dbReference>
<dbReference type="PANTHER" id="PTHR32322">
    <property type="entry name" value="INNER MEMBRANE TRANSPORTER"/>
    <property type="match status" value="1"/>
</dbReference>
<evidence type="ECO:0000256" key="6">
    <source>
        <dbReference type="SAM" id="Phobius"/>
    </source>
</evidence>
<dbReference type="EMBL" id="JAVDVQ010000005">
    <property type="protein sequence ID" value="MDR7082411.1"/>
    <property type="molecule type" value="Genomic_DNA"/>
</dbReference>
<comment type="caution">
    <text evidence="8">The sequence shown here is derived from an EMBL/GenBank/DDBJ whole genome shotgun (WGS) entry which is preliminary data.</text>
</comment>
<feature type="transmembrane region" description="Helical" evidence="6">
    <location>
        <begin position="33"/>
        <end position="52"/>
    </location>
</feature>
<keyword evidence="4 6" id="KW-1133">Transmembrane helix</keyword>
<feature type="transmembrane region" description="Helical" evidence="6">
    <location>
        <begin position="64"/>
        <end position="86"/>
    </location>
</feature>
<name>A0ABU1UB67_9MICC</name>
<keyword evidence="9" id="KW-1185">Reference proteome</keyword>
<reference evidence="8 9" key="1">
    <citation type="submission" date="2023-07" db="EMBL/GenBank/DDBJ databases">
        <title>Sorghum-associated microbial communities from plants grown in Nebraska, USA.</title>
        <authorList>
            <person name="Schachtman D."/>
        </authorList>
    </citation>
    <scope>NUCLEOTIDE SEQUENCE [LARGE SCALE GENOMIC DNA]</scope>
    <source>
        <strain evidence="8 9">BE167</strain>
    </source>
</reference>
<dbReference type="Proteomes" id="UP001252243">
    <property type="component" value="Unassembled WGS sequence"/>
</dbReference>
<evidence type="ECO:0000313" key="8">
    <source>
        <dbReference type="EMBL" id="MDR7082411.1"/>
    </source>
</evidence>
<proteinExistence type="inferred from homology"/>
<dbReference type="InterPro" id="IPR050638">
    <property type="entry name" value="AA-Vitamin_Transporters"/>
</dbReference>
<accession>A0ABU1UB67</accession>
<feature type="transmembrane region" description="Helical" evidence="6">
    <location>
        <begin position="177"/>
        <end position="199"/>
    </location>
</feature>
<keyword evidence="3 6" id="KW-0812">Transmembrane</keyword>
<evidence type="ECO:0000256" key="4">
    <source>
        <dbReference type="ARBA" id="ARBA00022989"/>
    </source>
</evidence>
<keyword evidence="5 6" id="KW-0472">Membrane</keyword>
<evidence type="ECO:0000256" key="5">
    <source>
        <dbReference type="ARBA" id="ARBA00023136"/>
    </source>
</evidence>
<protein>
    <submittedName>
        <fullName evidence="8">Drug/metabolite transporter (DMT)-like permease</fullName>
    </submittedName>
</protein>
<evidence type="ECO:0000256" key="3">
    <source>
        <dbReference type="ARBA" id="ARBA00022692"/>
    </source>
</evidence>
<evidence type="ECO:0000256" key="2">
    <source>
        <dbReference type="ARBA" id="ARBA00007362"/>
    </source>
</evidence>
<feature type="transmembrane region" description="Helical" evidence="6">
    <location>
        <begin position="92"/>
        <end position="113"/>
    </location>
</feature>
<dbReference type="SUPFAM" id="SSF103481">
    <property type="entry name" value="Multidrug resistance efflux transporter EmrE"/>
    <property type="match status" value="2"/>
</dbReference>
<feature type="transmembrane region" description="Helical" evidence="6">
    <location>
        <begin position="120"/>
        <end position="137"/>
    </location>
</feature>
<feature type="transmembrane region" description="Helical" evidence="6">
    <location>
        <begin position="149"/>
        <end position="170"/>
    </location>
</feature>
<comment type="subcellular location">
    <subcellularLocation>
        <location evidence="1">Membrane</location>
        <topology evidence="1">Multi-pass membrane protein</topology>
    </subcellularLocation>
</comment>
<feature type="transmembrane region" description="Helical" evidence="6">
    <location>
        <begin position="265"/>
        <end position="282"/>
    </location>
</feature>
<feature type="transmembrane region" description="Helical" evidence="6">
    <location>
        <begin position="243"/>
        <end position="259"/>
    </location>
</feature>